<dbReference type="SUPFAM" id="SSF88723">
    <property type="entry name" value="PIN domain-like"/>
    <property type="match status" value="1"/>
</dbReference>
<dbReference type="GO" id="GO:0003677">
    <property type="term" value="F:DNA binding"/>
    <property type="evidence" value="ECO:0007669"/>
    <property type="project" value="UniProtKB-UniRule"/>
</dbReference>
<gene>
    <name evidence="18" type="ORF">HHK36_014892</name>
</gene>
<dbReference type="Pfam" id="PF00752">
    <property type="entry name" value="XPG_N"/>
    <property type="match status" value="1"/>
</dbReference>
<feature type="repeat" description="TPR" evidence="14">
    <location>
        <begin position="107"/>
        <end position="140"/>
    </location>
</feature>
<dbReference type="InterPro" id="IPR008918">
    <property type="entry name" value="HhH2"/>
</dbReference>
<evidence type="ECO:0000313" key="18">
    <source>
        <dbReference type="EMBL" id="KAF8399026.1"/>
    </source>
</evidence>
<dbReference type="CDD" id="cd09901">
    <property type="entry name" value="H3TH_FEN1-like"/>
    <property type="match status" value="1"/>
</dbReference>
<reference evidence="18 19" key="1">
    <citation type="submission" date="2020-04" db="EMBL/GenBank/DDBJ databases">
        <title>Plant Genome Project.</title>
        <authorList>
            <person name="Zhang R.-G."/>
        </authorList>
    </citation>
    <scope>NUCLEOTIDE SEQUENCE [LARGE SCALE GENOMIC DNA]</scope>
    <source>
        <strain evidence="18">YNK0</strain>
        <tissue evidence="18">Leaf</tissue>
    </source>
</reference>
<evidence type="ECO:0000256" key="12">
    <source>
        <dbReference type="ARBA" id="ARBA00023242"/>
    </source>
</evidence>
<keyword evidence="15" id="KW-0269">Exonuclease</keyword>
<keyword evidence="12 15" id="KW-0539">Nucleus</keyword>
<dbReference type="SUPFAM" id="SSF47807">
    <property type="entry name" value="5' to 3' exonuclease, C-terminal subdomain"/>
    <property type="match status" value="1"/>
</dbReference>
<dbReference type="PANTHER" id="PTHR11081:SF8">
    <property type="entry name" value="EXONUCLEASE 1"/>
    <property type="match status" value="1"/>
</dbReference>
<dbReference type="GO" id="GO:0035312">
    <property type="term" value="F:5'-3' DNA exonuclease activity"/>
    <property type="evidence" value="ECO:0007669"/>
    <property type="project" value="UniProtKB-UniRule"/>
</dbReference>
<dbReference type="SMART" id="SM00485">
    <property type="entry name" value="XPGN"/>
    <property type="match status" value="1"/>
</dbReference>
<dbReference type="Gene3D" id="1.10.150.20">
    <property type="entry name" value="5' to 3' exonuclease, C-terminal subdomain"/>
    <property type="match status" value="1"/>
</dbReference>
<dbReference type="EC" id="3.1.-.-" evidence="15"/>
<keyword evidence="11 15" id="KW-0234">DNA repair</keyword>
<protein>
    <recommendedName>
        <fullName evidence="3 15">Exonuclease 1</fullName>
        <ecNumber evidence="15">3.1.-.-</ecNumber>
    </recommendedName>
</protein>
<comment type="cofactor">
    <cofactor evidence="15">
        <name>Mg(2+)</name>
        <dbReference type="ChEBI" id="CHEBI:18420"/>
    </cofactor>
    <text evidence="15">Binds 2 magnesium ions per subunit. They probably participate in the reaction catalyzed by the enzyme. May bind an additional third magnesium ion after substrate binding.</text>
</comment>
<comment type="similarity">
    <text evidence="2 15">Belongs to the XPG/RAD2 endonuclease family. EXO1 subfamily.</text>
</comment>
<comment type="caution">
    <text evidence="18">The sequence shown here is derived from an EMBL/GenBank/DDBJ whole genome shotgun (WGS) entry which is preliminary data.</text>
</comment>
<dbReference type="InterPro" id="IPR019734">
    <property type="entry name" value="TPR_rpt"/>
</dbReference>
<accession>A0A834Z577</accession>
<dbReference type="InterPro" id="IPR019974">
    <property type="entry name" value="XPG_CS"/>
</dbReference>
<name>A0A834Z577_TETSI</name>
<evidence type="ECO:0000256" key="3">
    <source>
        <dbReference type="ARBA" id="ARBA00020324"/>
    </source>
</evidence>
<organism evidence="18 19">
    <name type="scientific">Tetracentron sinense</name>
    <name type="common">Spur-leaf</name>
    <dbReference type="NCBI Taxonomy" id="13715"/>
    <lineage>
        <taxon>Eukaryota</taxon>
        <taxon>Viridiplantae</taxon>
        <taxon>Streptophyta</taxon>
        <taxon>Embryophyta</taxon>
        <taxon>Tracheophyta</taxon>
        <taxon>Spermatophyta</taxon>
        <taxon>Magnoliopsida</taxon>
        <taxon>Trochodendrales</taxon>
        <taxon>Trochodendraceae</taxon>
        <taxon>Tetracentron</taxon>
    </lineage>
</organism>
<comment type="function">
    <text evidence="13">Putative 5'-&gt;3' double-stranded DNA exonuclease which may also contain a cryptic 3'-&gt;5' double-stranded DNA exonuclease activity. May be involved in DNA mismatch repair (MMR).</text>
</comment>
<feature type="domain" description="XPG-I" evidence="16">
    <location>
        <begin position="149"/>
        <end position="218"/>
    </location>
</feature>
<dbReference type="GO" id="GO:0005634">
    <property type="term" value="C:nucleus"/>
    <property type="evidence" value="ECO:0007669"/>
    <property type="project" value="UniProtKB-SubCell"/>
</dbReference>
<keyword evidence="9 15" id="KW-0460">Magnesium</keyword>
<evidence type="ECO:0000313" key="19">
    <source>
        <dbReference type="Proteomes" id="UP000655225"/>
    </source>
</evidence>
<dbReference type="Gene3D" id="3.40.50.1010">
    <property type="entry name" value="5'-nuclease"/>
    <property type="match status" value="1"/>
</dbReference>
<dbReference type="InterPro" id="IPR006084">
    <property type="entry name" value="XPG/Rad2"/>
</dbReference>
<evidence type="ECO:0000256" key="7">
    <source>
        <dbReference type="ARBA" id="ARBA00022769"/>
    </source>
</evidence>
<evidence type="ECO:0000256" key="4">
    <source>
        <dbReference type="ARBA" id="ARBA00022722"/>
    </source>
</evidence>
<dbReference type="EMBL" id="JABCRI010000010">
    <property type="protein sequence ID" value="KAF8399026.1"/>
    <property type="molecule type" value="Genomic_DNA"/>
</dbReference>
<dbReference type="PROSITE" id="PS00842">
    <property type="entry name" value="XPG_2"/>
    <property type="match status" value="1"/>
</dbReference>
<dbReference type="PRINTS" id="PR00853">
    <property type="entry name" value="XPGRADSUPER"/>
</dbReference>
<dbReference type="OrthoDB" id="26491at2759"/>
<dbReference type="InterPro" id="IPR029060">
    <property type="entry name" value="PIN-like_dom_sf"/>
</dbReference>
<evidence type="ECO:0000256" key="1">
    <source>
        <dbReference type="ARBA" id="ARBA00004123"/>
    </source>
</evidence>
<evidence type="ECO:0000256" key="6">
    <source>
        <dbReference type="ARBA" id="ARBA00022763"/>
    </source>
</evidence>
<evidence type="ECO:0000259" key="16">
    <source>
        <dbReference type="SMART" id="SM00484"/>
    </source>
</evidence>
<evidence type="ECO:0000256" key="8">
    <source>
        <dbReference type="ARBA" id="ARBA00022801"/>
    </source>
</evidence>
<dbReference type="InterPro" id="IPR044752">
    <property type="entry name" value="PIN-like_EXO1"/>
</dbReference>
<keyword evidence="6 15" id="KW-0227">DNA damage</keyword>
<dbReference type="FunFam" id="3.40.50.1010:FF:000002">
    <property type="entry name" value="Exonuclease 1, putative"/>
    <property type="match status" value="1"/>
</dbReference>
<evidence type="ECO:0000256" key="10">
    <source>
        <dbReference type="ARBA" id="ARBA00022881"/>
    </source>
</evidence>
<sequence>MGIQNLLKFMKPFVEPIHIKKFAGKRVGIDAYSWLHKGAYSCSMELCLDSKSDKKSRYLQYFMHRINLLRHYKITPVVVFDGGSIPCKAATEDERHRQVTVYNHRKRETNLNMARTKLNEGNVNAAIECFQRAVSITPSMASQLIQILKSEGIEFVVAPYEADAQLAYLSSIEEEQGGIAAVITEDSDLMAYGCPAVIFKMDRYGNGEEIMLDKVFNSVGRPSFRNFDTDLFTGMCVLSGCDFLPSVPGIGIARAYSLVSKYRNLDRVLSVMKFEKGNHMPEDYSKSFTEAVAVFRHARIYDAENKKLKPMKPLPQKLLDSLDGELDFLGPYPFLCLL</sequence>
<proteinExistence type="inferred from homology"/>
<evidence type="ECO:0000256" key="13">
    <source>
        <dbReference type="ARBA" id="ARBA00060210"/>
    </source>
</evidence>
<dbReference type="InterPro" id="IPR036279">
    <property type="entry name" value="5-3_exonuclease_C_sf"/>
</dbReference>
<dbReference type="AlphaFoldDB" id="A0A834Z577"/>
<dbReference type="SMART" id="SM00484">
    <property type="entry name" value="XPGI"/>
    <property type="match status" value="1"/>
</dbReference>
<dbReference type="PANTHER" id="PTHR11081">
    <property type="entry name" value="FLAP ENDONUCLEASE FAMILY MEMBER"/>
    <property type="match status" value="1"/>
</dbReference>
<dbReference type="FunFam" id="1.10.150.20:FF:000011">
    <property type="entry name" value="exonuclease 1"/>
    <property type="match status" value="1"/>
</dbReference>
<keyword evidence="15" id="KW-0238">DNA-binding</keyword>
<dbReference type="InterPro" id="IPR006086">
    <property type="entry name" value="XPG-I_dom"/>
</dbReference>
<keyword evidence="4 15" id="KW-0540">Nuclease</keyword>
<keyword evidence="19" id="KW-1185">Reference proteome</keyword>
<evidence type="ECO:0000256" key="14">
    <source>
        <dbReference type="PROSITE-ProRule" id="PRU00339"/>
    </source>
</evidence>
<dbReference type="SMART" id="SM00279">
    <property type="entry name" value="HhH2"/>
    <property type="match status" value="1"/>
</dbReference>
<dbReference type="Pfam" id="PF00867">
    <property type="entry name" value="XPG_I"/>
    <property type="match status" value="1"/>
</dbReference>
<keyword evidence="8 15" id="KW-0378">Hydrolase</keyword>
<dbReference type="GO" id="GO:0006281">
    <property type="term" value="P:DNA repair"/>
    <property type="evidence" value="ECO:0007669"/>
    <property type="project" value="UniProtKB-UniRule"/>
</dbReference>
<dbReference type="PROSITE" id="PS50005">
    <property type="entry name" value="TPR"/>
    <property type="match status" value="1"/>
</dbReference>
<evidence type="ECO:0000256" key="2">
    <source>
        <dbReference type="ARBA" id="ARBA00010563"/>
    </source>
</evidence>
<keyword evidence="5 15" id="KW-0479">Metal-binding</keyword>
<dbReference type="GO" id="GO:0046872">
    <property type="term" value="F:metal ion binding"/>
    <property type="evidence" value="ECO:0007669"/>
    <property type="project" value="UniProtKB-UniRule"/>
</dbReference>
<evidence type="ECO:0000259" key="17">
    <source>
        <dbReference type="SMART" id="SM00485"/>
    </source>
</evidence>
<comment type="subcellular location">
    <subcellularLocation>
        <location evidence="1 15">Nucleus</location>
    </subcellularLocation>
</comment>
<keyword evidence="14" id="KW-0802">TPR repeat</keyword>
<evidence type="ECO:0000256" key="9">
    <source>
        <dbReference type="ARBA" id="ARBA00022842"/>
    </source>
</evidence>
<keyword evidence="7 15" id="KW-0228">DNA excision</keyword>
<evidence type="ECO:0000256" key="15">
    <source>
        <dbReference type="RuleBase" id="RU910737"/>
    </source>
</evidence>
<keyword evidence="10 15" id="KW-0267">Excision nuclease</keyword>
<dbReference type="Proteomes" id="UP000655225">
    <property type="component" value="Unassembled WGS sequence"/>
</dbReference>
<dbReference type="CDD" id="cd09857">
    <property type="entry name" value="PIN_EXO1"/>
    <property type="match status" value="1"/>
</dbReference>
<dbReference type="GO" id="GO:0017108">
    <property type="term" value="F:5'-flap endonuclease activity"/>
    <property type="evidence" value="ECO:0007669"/>
    <property type="project" value="TreeGrafter"/>
</dbReference>
<dbReference type="OMA" id="DCITTED"/>
<evidence type="ECO:0000256" key="5">
    <source>
        <dbReference type="ARBA" id="ARBA00022723"/>
    </source>
</evidence>
<feature type="domain" description="XPG N-terminal" evidence="17">
    <location>
        <begin position="1"/>
        <end position="102"/>
    </location>
</feature>
<comment type="function">
    <text evidence="15">5'-&gt;3' double-stranded DNA exonuclease which may also possess a cryptic 3'-&gt;5' double-stranded DNA exonuclease activity. Functions in DNA mismatch repair.</text>
</comment>
<dbReference type="InterPro" id="IPR006085">
    <property type="entry name" value="XPG_DNA_repair_N"/>
</dbReference>
<evidence type="ECO:0000256" key="11">
    <source>
        <dbReference type="ARBA" id="ARBA00023204"/>
    </source>
</evidence>